<dbReference type="AlphaFoldDB" id="U6M6H3"/>
<gene>
    <name evidence="2" type="ORF">EMWEY_00007430</name>
</gene>
<evidence type="ECO:0000256" key="1">
    <source>
        <dbReference type="SAM" id="MobiDB-lite"/>
    </source>
</evidence>
<dbReference type="GeneID" id="25334729"/>
<protein>
    <submittedName>
        <fullName evidence="2">Uncharacterized protein</fullName>
    </submittedName>
</protein>
<evidence type="ECO:0000313" key="3">
    <source>
        <dbReference type="Proteomes" id="UP000030763"/>
    </source>
</evidence>
<sequence>MAEWCPPLLLQPKQSPTTGNSDRLVPGTRRPNYPALPDHTEPLPGTTHPNPPAENTANDTHGKAIAQLRKDSTWMQTLLLHKGESRESSCMGHPVPCETAEHMASFLSLMEYRFEKMELPVGSWGNELGEYLAWNARDYGDLLRDIGTNMSDGLRRSGS</sequence>
<organism evidence="2 3">
    <name type="scientific">Eimeria maxima</name>
    <name type="common">Coccidian parasite</name>
    <dbReference type="NCBI Taxonomy" id="5804"/>
    <lineage>
        <taxon>Eukaryota</taxon>
        <taxon>Sar</taxon>
        <taxon>Alveolata</taxon>
        <taxon>Apicomplexa</taxon>
        <taxon>Conoidasida</taxon>
        <taxon>Coccidia</taxon>
        <taxon>Eucoccidiorida</taxon>
        <taxon>Eimeriorina</taxon>
        <taxon>Eimeriidae</taxon>
        <taxon>Eimeria</taxon>
    </lineage>
</organism>
<reference evidence="2" key="2">
    <citation type="submission" date="2013-10" db="EMBL/GenBank/DDBJ databases">
        <authorList>
            <person name="Aslett M."/>
        </authorList>
    </citation>
    <scope>NUCLEOTIDE SEQUENCE [LARGE SCALE GENOMIC DNA]</scope>
    <source>
        <strain evidence="2">Weybridge</strain>
    </source>
</reference>
<dbReference type="EMBL" id="HG719248">
    <property type="protein sequence ID" value="CDJ57280.1"/>
    <property type="molecule type" value="Genomic_DNA"/>
</dbReference>
<dbReference type="VEuPathDB" id="ToxoDB:EMWEY_00007430"/>
<dbReference type="RefSeq" id="XP_013333930.1">
    <property type="nucleotide sequence ID" value="XM_013478476.1"/>
</dbReference>
<reference evidence="2" key="1">
    <citation type="submission" date="2013-10" db="EMBL/GenBank/DDBJ databases">
        <title>Genomic analysis of the causative agents of coccidiosis in chickens.</title>
        <authorList>
            <person name="Reid A.J."/>
            <person name="Blake D."/>
            <person name="Billington K."/>
            <person name="Browne H."/>
            <person name="Dunn M."/>
            <person name="Hung S."/>
            <person name="Kawahara F."/>
            <person name="Miranda-Saavedra D."/>
            <person name="Mourier T."/>
            <person name="Nagra H."/>
            <person name="Otto T.D."/>
            <person name="Rawlings N."/>
            <person name="Sanchez A."/>
            <person name="Sanders M."/>
            <person name="Subramaniam C."/>
            <person name="Tay Y."/>
            <person name="Dear P."/>
            <person name="Doerig C."/>
            <person name="Gruber A."/>
            <person name="Parkinson J."/>
            <person name="Shirley M."/>
            <person name="Wan K.L."/>
            <person name="Berriman M."/>
            <person name="Tomley F."/>
            <person name="Pain A."/>
        </authorList>
    </citation>
    <scope>NUCLEOTIDE SEQUENCE [LARGE SCALE GENOMIC DNA]</scope>
    <source>
        <strain evidence="2">Weybridge</strain>
    </source>
</reference>
<proteinExistence type="predicted"/>
<accession>U6M6H3</accession>
<keyword evidence="3" id="KW-1185">Reference proteome</keyword>
<feature type="region of interest" description="Disordered" evidence="1">
    <location>
        <begin position="1"/>
        <end position="60"/>
    </location>
</feature>
<feature type="compositionally biased region" description="Polar residues" evidence="1">
    <location>
        <begin position="12"/>
        <end position="21"/>
    </location>
</feature>
<name>U6M6H3_EIMMA</name>
<dbReference type="Proteomes" id="UP000030763">
    <property type="component" value="Unassembled WGS sequence"/>
</dbReference>
<evidence type="ECO:0000313" key="2">
    <source>
        <dbReference type="EMBL" id="CDJ57280.1"/>
    </source>
</evidence>